<name>A0A171KQ55_9BURK</name>
<keyword evidence="6" id="KW-1185">Reference proteome</keyword>
<dbReference type="SUPFAM" id="SSF56954">
    <property type="entry name" value="Outer membrane efflux proteins (OEP)"/>
    <property type="match status" value="1"/>
</dbReference>
<organism evidence="5 6">
    <name type="scientific">Kerstersia gyiorum</name>
    <dbReference type="NCBI Taxonomy" id="206506"/>
    <lineage>
        <taxon>Bacteria</taxon>
        <taxon>Pseudomonadati</taxon>
        <taxon>Pseudomonadota</taxon>
        <taxon>Betaproteobacteria</taxon>
        <taxon>Burkholderiales</taxon>
        <taxon>Alcaligenaceae</taxon>
        <taxon>Kerstersia</taxon>
    </lineage>
</organism>
<evidence type="ECO:0000256" key="2">
    <source>
        <dbReference type="PIRNR" id="PIRNR001892"/>
    </source>
</evidence>
<dbReference type="GO" id="GO:0015562">
    <property type="term" value="F:efflux transmembrane transporter activity"/>
    <property type="evidence" value="ECO:0007669"/>
    <property type="project" value="InterPro"/>
</dbReference>
<keyword evidence="2" id="KW-0998">Cell outer membrane</keyword>
<dbReference type="GO" id="GO:0009279">
    <property type="term" value="C:cell outer membrane"/>
    <property type="evidence" value="ECO:0007669"/>
    <property type="project" value="UniProtKB-SubCell"/>
</dbReference>
<comment type="subcellular location">
    <subcellularLocation>
        <location evidence="2">Cell outer membrane</location>
        <topology evidence="2">Peripheral membrane protein</topology>
    </subcellularLocation>
</comment>
<comment type="function">
    <text evidence="2">CyaE is necessary for transport of calmodulin-sensitive adenylate cyclase-hemolysin (cyclolysin).</text>
</comment>
<keyword evidence="4" id="KW-0732">Signal</keyword>
<dbReference type="Gene3D" id="1.20.1600.10">
    <property type="entry name" value="Outer membrane efflux proteins (OEP)"/>
    <property type="match status" value="1"/>
</dbReference>
<comment type="similarity">
    <text evidence="1 2">Belongs to the outer membrane factor (OMF) (TC 1.B.17) family.</text>
</comment>
<dbReference type="InterPro" id="IPR010131">
    <property type="entry name" value="MdtP/NodT-like"/>
</dbReference>
<keyword evidence="2" id="KW-0813">Transport</keyword>
<dbReference type="EMBL" id="LBNE01000010">
    <property type="protein sequence ID" value="KKO71022.1"/>
    <property type="molecule type" value="Genomic_DNA"/>
</dbReference>
<keyword evidence="2" id="KW-0472">Membrane</keyword>
<keyword evidence="2" id="KW-0354">Hemolysis</keyword>
<evidence type="ECO:0000256" key="4">
    <source>
        <dbReference type="SAM" id="SignalP"/>
    </source>
</evidence>
<feature type="chain" id="PRO_5007908586" description="Protein CyaE" evidence="4">
    <location>
        <begin position="36"/>
        <end position="538"/>
    </location>
</feature>
<evidence type="ECO:0000313" key="5">
    <source>
        <dbReference type="EMBL" id="KKO71022.1"/>
    </source>
</evidence>
<evidence type="ECO:0000256" key="1">
    <source>
        <dbReference type="ARBA" id="ARBA00007613"/>
    </source>
</evidence>
<dbReference type="AlphaFoldDB" id="A0A171KQ55"/>
<feature type="region of interest" description="Disordered" evidence="3">
    <location>
        <begin position="59"/>
        <end position="81"/>
    </location>
</feature>
<dbReference type="PANTHER" id="PTHR30203">
    <property type="entry name" value="OUTER MEMBRANE CATION EFFLUX PROTEIN"/>
    <property type="match status" value="1"/>
</dbReference>
<dbReference type="RefSeq" id="WP_068373279.1">
    <property type="nucleotide sequence ID" value="NZ_LBNE01000010.1"/>
</dbReference>
<keyword evidence="2" id="KW-0204">Cytolysis</keyword>
<dbReference type="GO" id="GO:0031640">
    <property type="term" value="P:killing of cells of another organism"/>
    <property type="evidence" value="ECO:0007669"/>
    <property type="project" value="UniProtKB-KW"/>
</dbReference>
<dbReference type="PIRSF" id="PIRSF001892">
    <property type="entry name" value="CyaE"/>
    <property type="match status" value="1"/>
</dbReference>
<dbReference type="InterPro" id="IPR028351">
    <property type="entry name" value="CyaE"/>
</dbReference>
<proteinExistence type="inferred from homology"/>
<accession>A0A171KQ55</accession>
<protein>
    <recommendedName>
        <fullName evidence="2">Protein CyaE</fullName>
    </recommendedName>
</protein>
<feature type="signal peptide" evidence="4">
    <location>
        <begin position="1"/>
        <end position="35"/>
    </location>
</feature>
<sequence>MAANHAPASPRHRLRLALLASAALLGACANTSDHAPPSADQAWTMPQPDPAWRELAEQGPLPAVPDTPAEQAGNSTAGTLPARILPDPAHIYDLPELVDLAQRNNPATRLAWNQARQAANAIGMADATFLPMITAYVVGGYQSTRQRLPDILNQTFHLDTSAHGVVPLVALEWLLFDFGERSAARDAARNLATGSNFLFNSVHQAIIFETMSAYYQYGTAQERNAIARESLDNSLAVEKAVQAKRKAGLATSVEEAQARQQVAQARLAVVSTGGAVRNARQALMSVLNLEPDTPLQVSDSVRLALPAPQELPDGAVLRRALANRPDIMASIASLKAAESAVDGARAAFMPKVFLAAAYANGHGDLDIGNLPALSRQGPTRGVLVGVSIPLYDGGMRSSRLRQAHDGVQAAQAALEKLRNTSMKEIALAANALDTALQSHEAAATLVETAGITYHATLEAYKVGMGTVTAATEAANGLLIARSARADAQAAAQIAAASLAFALGQLNSAEIRLQPPYAVPEARLPAAAPNAASHTSTTP</sequence>
<comment type="caution">
    <text evidence="5">The sequence shown here is derived from an EMBL/GenBank/DDBJ whole genome shotgun (WGS) entry which is preliminary data.</text>
</comment>
<gene>
    <name evidence="5" type="ORF">AAV32_13640</name>
</gene>
<dbReference type="InterPro" id="IPR003423">
    <property type="entry name" value="OMP_efflux"/>
</dbReference>
<reference evidence="5 6" key="1">
    <citation type="submission" date="2015-04" db="EMBL/GenBank/DDBJ databases">
        <title>Genome sequence of Kerstersia gyiorum CG1.</title>
        <authorList>
            <person name="Greninger A.L."/>
            <person name="Kozyreva V."/>
            <person name="Chaturvedi V."/>
        </authorList>
    </citation>
    <scope>NUCLEOTIDE SEQUENCE [LARGE SCALE GENOMIC DNA]</scope>
    <source>
        <strain evidence="5 6">CG1</strain>
    </source>
</reference>
<evidence type="ECO:0000313" key="6">
    <source>
        <dbReference type="Proteomes" id="UP000078084"/>
    </source>
</evidence>
<evidence type="ECO:0000256" key="3">
    <source>
        <dbReference type="SAM" id="MobiDB-lite"/>
    </source>
</evidence>
<dbReference type="PANTHER" id="PTHR30203:SF29">
    <property type="entry name" value="PROTEIN CYAE"/>
    <property type="match status" value="1"/>
</dbReference>
<dbReference type="Proteomes" id="UP000078084">
    <property type="component" value="Unassembled WGS sequence"/>
</dbReference>
<dbReference type="Pfam" id="PF02321">
    <property type="entry name" value="OEP"/>
    <property type="match status" value="2"/>
</dbReference>
<dbReference type="STRING" id="206506.AAV32_13640"/>